<name>A0A1Y3QWE7_9BACT</name>
<gene>
    <name evidence="2" type="ORF">B5G41_06910</name>
</gene>
<accession>A0A1Y3QWE7</accession>
<reference evidence="3" key="1">
    <citation type="submission" date="2017-04" db="EMBL/GenBank/DDBJ databases">
        <title>Function of individual gut microbiota members based on whole genome sequencing of pure cultures obtained from chicken caecum.</title>
        <authorList>
            <person name="Medvecky M."/>
            <person name="Cejkova D."/>
            <person name="Polansky O."/>
            <person name="Karasova D."/>
            <person name="Kubasova T."/>
            <person name="Cizek A."/>
            <person name="Rychlik I."/>
        </authorList>
    </citation>
    <scope>NUCLEOTIDE SEQUENCE [LARGE SCALE GENOMIC DNA]</scope>
    <source>
        <strain evidence="3">An90</strain>
    </source>
</reference>
<feature type="signal peptide" evidence="1">
    <location>
        <begin position="1"/>
        <end position="20"/>
    </location>
</feature>
<dbReference type="InterPro" id="IPR029058">
    <property type="entry name" value="AB_hydrolase_fold"/>
</dbReference>
<dbReference type="Gene3D" id="3.40.50.1820">
    <property type="entry name" value="alpha/beta hydrolase"/>
    <property type="match status" value="1"/>
</dbReference>
<dbReference type="PANTHER" id="PTHR48098">
    <property type="entry name" value="ENTEROCHELIN ESTERASE-RELATED"/>
    <property type="match status" value="1"/>
</dbReference>
<evidence type="ECO:0000313" key="2">
    <source>
        <dbReference type="EMBL" id="OUN03415.1"/>
    </source>
</evidence>
<dbReference type="PANTHER" id="PTHR48098:SF1">
    <property type="entry name" value="DIACYLGLYCEROL ACYLTRANSFERASE_MYCOLYLTRANSFERASE AG85A"/>
    <property type="match status" value="1"/>
</dbReference>
<keyword evidence="1" id="KW-0732">Signal</keyword>
<dbReference type="GO" id="GO:0016747">
    <property type="term" value="F:acyltransferase activity, transferring groups other than amino-acyl groups"/>
    <property type="evidence" value="ECO:0007669"/>
    <property type="project" value="TreeGrafter"/>
</dbReference>
<evidence type="ECO:0000256" key="1">
    <source>
        <dbReference type="SAM" id="SignalP"/>
    </source>
</evidence>
<protein>
    <submittedName>
        <fullName evidence="2">XynC protein</fullName>
    </submittedName>
</protein>
<dbReference type="EMBL" id="NFHB01000004">
    <property type="protein sequence ID" value="OUN03415.1"/>
    <property type="molecule type" value="Genomic_DNA"/>
</dbReference>
<dbReference type="RefSeq" id="WP_087402050.1">
    <property type="nucleotide sequence ID" value="NZ_DAWDON010000003.1"/>
</dbReference>
<dbReference type="eggNOG" id="COG0627">
    <property type="taxonomic scope" value="Bacteria"/>
</dbReference>
<dbReference type="InterPro" id="IPR050583">
    <property type="entry name" value="Mycobacterial_A85_antigen"/>
</dbReference>
<evidence type="ECO:0000313" key="3">
    <source>
        <dbReference type="Proteomes" id="UP000195772"/>
    </source>
</evidence>
<dbReference type="InterPro" id="IPR000801">
    <property type="entry name" value="Esterase-like"/>
</dbReference>
<dbReference type="AlphaFoldDB" id="A0A1Y3QWE7"/>
<comment type="caution">
    <text evidence="2">The sequence shown here is derived from an EMBL/GenBank/DDBJ whole genome shotgun (WGS) entry which is preliminary data.</text>
</comment>
<dbReference type="OrthoDB" id="9803578at2"/>
<organism evidence="2 3">
    <name type="scientific">Alistipes onderdonkii</name>
    <dbReference type="NCBI Taxonomy" id="328813"/>
    <lineage>
        <taxon>Bacteria</taxon>
        <taxon>Pseudomonadati</taxon>
        <taxon>Bacteroidota</taxon>
        <taxon>Bacteroidia</taxon>
        <taxon>Bacteroidales</taxon>
        <taxon>Rikenellaceae</taxon>
        <taxon>Alistipes</taxon>
    </lineage>
</organism>
<feature type="chain" id="PRO_5012350442" evidence="1">
    <location>
        <begin position="21"/>
        <end position="271"/>
    </location>
</feature>
<sequence>MKRIFIFTFLLLLAVRVVSAATVDTLAVHSPSMDRDVPVVAIVPEGVSAAEPCPVVYLLHGYSGDETAWLKIKPSLPAIADRERIAFICPGVGNSWYLDSKVREKSLYETFMIRELLPAVEARYPVVRDRSGRAITGLSMGGFGAMSLAIKHKGLFGAAGSTSGGLDIRPFPQNWEIPQLLGEITEHPEAWEEATPINLIPQLGNGDLAIVFDCGYDDFFFEVNNDFHDELLRRGIMHDFYVRPGGHTGAYWGNAIDFQIVFFRNFFAKAN</sequence>
<dbReference type="Proteomes" id="UP000195772">
    <property type="component" value="Unassembled WGS sequence"/>
</dbReference>
<dbReference type="Pfam" id="PF00756">
    <property type="entry name" value="Esterase"/>
    <property type="match status" value="1"/>
</dbReference>
<dbReference type="SUPFAM" id="SSF53474">
    <property type="entry name" value="alpha/beta-Hydrolases"/>
    <property type="match status" value="1"/>
</dbReference>
<proteinExistence type="predicted"/>